<reference evidence="1 2" key="1">
    <citation type="submission" date="2011-02" db="EMBL/GenBank/DDBJ databases">
        <title>The Genome Sequence of Sphaeroforma arctica JP610.</title>
        <authorList>
            <consortium name="The Broad Institute Genome Sequencing Platform"/>
            <person name="Russ C."/>
            <person name="Cuomo C."/>
            <person name="Young S.K."/>
            <person name="Zeng Q."/>
            <person name="Gargeya S."/>
            <person name="Alvarado L."/>
            <person name="Berlin A."/>
            <person name="Chapman S.B."/>
            <person name="Chen Z."/>
            <person name="Freedman E."/>
            <person name="Gellesch M."/>
            <person name="Goldberg J."/>
            <person name="Griggs A."/>
            <person name="Gujja S."/>
            <person name="Heilman E."/>
            <person name="Heiman D."/>
            <person name="Howarth C."/>
            <person name="Mehta T."/>
            <person name="Neiman D."/>
            <person name="Pearson M."/>
            <person name="Roberts A."/>
            <person name="Saif S."/>
            <person name="Shea T."/>
            <person name="Shenoy N."/>
            <person name="Sisk P."/>
            <person name="Stolte C."/>
            <person name="Sykes S."/>
            <person name="White J."/>
            <person name="Yandava C."/>
            <person name="Burger G."/>
            <person name="Gray M.W."/>
            <person name="Holland P.W.H."/>
            <person name="King N."/>
            <person name="Lang F.B.F."/>
            <person name="Roger A.J."/>
            <person name="Ruiz-Trillo I."/>
            <person name="Haas B."/>
            <person name="Nusbaum C."/>
            <person name="Birren B."/>
        </authorList>
    </citation>
    <scope>NUCLEOTIDE SEQUENCE [LARGE SCALE GENOMIC DNA]</scope>
    <source>
        <strain evidence="1 2">JP610</strain>
    </source>
</reference>
<protein>
    <submittedName>
        <fullName evidence="1">Uncharacterized protein</fullName>
    </submittedName>
</protein>
<evidence type="ECO:0000313" key="1">
    <source>
        <dbReference type="EMBL" id="KNC69990.1"/>
    </source>
</evidence>
<accession>A0A0L0EZS1</accession>
<proteinExistence type="predicted"/>
<name>A0A0L0EZS1_9EUKA</name>
<gene>
    <name evidence="1" type="ORF">SARC_17491</name>
</gene>
<organism evidence="1 2">
    <name type="scientific">Sphaeroforma arctica JP610</name>
    <dbReference type="NCBI Taxonomy" id="667725"/>
    <lineage>
        <taxon>Eukaryota</taxon>
        <taxon>Ichthyosporea</taxon>
        <taxon>Ichthyophonida</taxon>
        <taxon>Sphaeroforma</taxon>
    </lineage>
</organism>
<dbReference type="GeneID" id="25917995"/>
<dbReference type="Proteomes" id="UP000054560">
    <property type="component" value="Unassembled WGS sequence"/>
</dbReference>
<dbReference type="RefSeq" id="XP_014143892.1">
    <property type="nucleotide sequence ID" value="XM_014288417.1"/>
</dbReference>
<sequence>TIPRANITHDQVSEPYKDAQKTWQRLNGPRQQFGALQVSGCATEDFATGVVDAQ</sequence>
<evidence type="ECO:0000313" key="2">
    <source>
        <dbReference type="Proteomes" id="UP000054560"/>
    </source>
</evidence>
<keyword evidence="2" id="KW-1185">Reference proteome</keyword>
<dbReference type="EMBL" id="KQ252552">
    <property type="protein sequence ID" value="KNC69990.1"/>
    <property type="molecule type" value="Genomic_DNA"/>
</dbReference>
<dbReference type="AlphaFoldDB" id="A0A0L0EZS1"/>
<feature type="non-terminal residue" evidence="1">
    <location>
        <position position="54"/>
    </location>
</feature>
<feature type="non-terminal residue" evidence="1">
    <location>
        <position position="1"/>
    </location>
</feature>